<evidence type="ECO:0000313" key="2">
    <source>
        <dbReference type="EMBL" id="OMO52756.1"/>
    </source>
</evidence>
<dbReference type="EMBL" id="AWUE01023774">
    <property type="protein sequence ID" value="OMO52756.1"/>
    <property type="molecule type" value="Genomic_DNA"/>
</dbReference>
<dbReference type="AlphaFoldDB" id="A0A1R3G3U7"/>
<proteinExistence type="predicted"/>
<name>A0A1R3G3U7_9ROSI</name>
<protein>
    <submittedName>
        <fullName evidence="2">Uncharacterized protein</fullName>
    </submittedName>
</protein>
<feature type="region of interest" description="Disordered" evidence="1">
    <location>
        <begin position="121"/>
        <end position="145"/>
    </location>
</feature>
<keyword evidence="3" id="KW-1185">Reference proteome</keyword>
<feature type="compositionally biased region" description="Basic and acidic residues" evidence="1">
    <location>
        <begin position="29"/>
        <end position="48"/>
    </location>
</feature>
<feature type="region of interest" description="Disordered" evidence="1">
    <location>
        <begin position="1"/>
        <end position="48"/>
    </location>
</feature>
<accession>A0A1R3G3U7</accession>
<sequence>MKDNCEVSAIDEETQMEESNASSTSLKSMEGKDIKITKSFQRDEEKGLDKKKISEDNEVMESPMIGEVLDFEKMEEPAFTITYMKQHKPTKSRVKARKSTTKKSIANAEKRKLDFKYGEVKIGPPSLAHNRDKKKIKGEESASNC</sequence>
<gene>
    <name evidence="2" type="ORF">COLO4_37003</name>
</gene>
<comment type="caution">
    <text evidence="2">The sequence shown here is derived from an EMBL/GenBank/DDBJ whole genome shotgun (WGS) entry which is preliminary data.</text>
</comment>
<organism evidence="2 3">
    <name type="scientific">Corchorus olitorius</name>
    <dbReference type="NCBI Taxonomy" id="93759"/>
    <lineage>
        <taxon>Eukaryota</taxon>
        <taxon>Viridiplantae</taxon>
        <taxon>Streptophyta</taxon>
        <taxon>Embryophyta</taxon>
        <taxon>Tracheophyta</taxon>
        <taxon>Spermatophyta</taxon>
        <taxon>Magnoliopsida</taxon>
        <taxon>eudicotyledons</taxon>
        <taxon>Gunneridae</taxon>
        <taxon>Pentapetalae</taxon>
        <taxon>rosids</taxon>
        <taxon>malvids</taxon>
        <taxon>Malvales</taxon>
        <taxon>Malvaceae</taxon>
        <taxon>Grewioideae</taxon>
        <taxon>Apeibeae</taxon>
        <taxon>Corchorus</taxon>
    </lineage>
</organism>
<evidence type="ECO:0000256" key="1">
    <source>
        <dbReference type="SAM" id="MobiDB-lite"/>
    </source>
</evidence>
<feature type="compositionally biased region" description="Basic residues" evidence="1">
    <location>
        <begin position="86"/>
        <end position="101"/>
    </location>
</feature>
<evidence type="ECO:0000313" key="3">
    <source>
        <dbReference type="Proteomes" id="UP000187203"/>
    </source>
</evidence>
<reference evidence="3" key="1">
    <citation type="submission" date="2013-09" db="EMBL/GenBank/DDBJ databases">
        <title>Corchorus olitorius genome sequencing.</title>
        <authorList>
            <person name="Alam M."/>
            <person name="Haque M.S."/>
            <person name="Islam M.S."/>
            <person name="Emdad E.M."/>
            <person name="Islam M.M."/>
            <person name="Ahmed B."/>
            <person name="Halim A."/>
            <person name="Hossen Q.M.M."/>
            <person name="Hossain M.Z."/>
            <person name="Ahmed R."/>
            <person name="Khan M.M."/>
            <person name="Islam R."/>
            <person name="Rashid M.M."/>
            <person name="Khan S.A."/>
            <person name="Rahman M.S."/>
            <person name="Alam M."/>
            <person name="Yahiya A.S."/>
            <person name="Khan M.S."/>
            <person name="Azam M.S."/>
            <person name="Haque T."/>
            <person name="Lashkar M.Z.H."/>
            <person name="Akhand A.I."/>
            <person name="Morshed G."/>
            <person name="Roy S."/>
            <person name="Uddin K.S."/>
            <person name="Rabeya T."/>
            <person name="Hossain A.S."/>
            <person name="Chowdhury A."/>
            <person name="Snigdha A.R."/>
            <person name="Mortoza M.S."/>
            <person name="Matin S.A."/>
            <person name="Hoque S.M.E."/>
            <person name="Islam M.K."/>
            <person name="Roy D.K."/>
            <person name="Haider R."/>
            <person name="Moosa M.M."/>
            <person name="Elias S.M."/>
            <person name="Hasan A.M."/>
            <person name="Jahan S."/>
            <person name="Shafiuddin M."/>
            <person name="Mahmood N."/>
            <person name="Shommy N.S."/>
        </authorList>
    </citation>
    <scope>NUCLEOTIDE SEQUENCE [LARGE SCALE GENOMIC DNA]</scope>
    <source>
        <strain evidence="3">cv. O-4</strain>
    </source>
</reference>
<dbReference type="Proteomes" id="UP000187203">
    <property type="component" value="Unassembled WGS sequence"/>
</dbReference>
<feature type="compositionally biased region" description="Polar residues" evidence="1">
    <location>
        <begin position="17"/>
        <end position="27"/>
    </location>
</feature>
<feature type="region of interest" description="Disordered" evidence="1">
    <location>
        <begin position="86"/>
        <end position="107"/>
    </location>
</feature>